<evidence type="ECO:0000313" key="1">
    <source>
        <dbReference type="EnsemblPlants" id="AVESA.00010b.r2.7CG0715660.1.CDS"/>
    </source>
</evidence>
<reference evidence="1" key="1">
    <citation type="submission" date="2021-05" db="EMBL/GenBank/DDBJ databases">
        <authorList>
            <person name="Scholz U."/>
            <person name="Mascher M."/>
            <person name="Fiebig A."/>
        </authorList>
    </citation>
    <scope>NUCLEOTIDE SEQUENCE [LARGE SCALE GENOMIC DNA]</scope>
</reference>
<evidence type="ECO:0000313" key="2">
    <source>
        <dbReference type="Proteomes" id="UP001732700"/>
    </source>
</evidence>
<keyword evidence="2" id="KW-1185">Reference proteome</keyword>
<protein>
    <submittedName>
        <fullName evidence="1">Uncharacterized protein</fullName>
    </submittedName>
</protein>
<dbReference type="EnsemblPlants" id="AVESA.00010b.r2.7CG0715660.1">
    <property type="protein sequence ID" value="AVESA.00010b.r2.7CG0715660.1.CDS"/>
    <property type="gene ID" value="AVESA.00010b.r2.7CG0715660"/>
</dbReference>
<organism evidence="1 2">
    <name type="scientific">Avena sativa</name>
    <name type="common">Oat</name>
    <dbReference type="NCBI Taxonomy" id="4498"/>
    <lineage>
        <taxon>Eukaryota</taxon>
        <taxon>Viridiplantae</taxon>
        <taxon>Streptophyta</taxon>
        <taxon>Embryophyta</taxon>
        <taxon>Tracheophyta</taxon>
        <taxon>Spermatophyta</taxon>
        <taxon>Magnoliopsida</taxon>
        <taxon>Liliopsida</taxon>
        <taxon>Poales</taxon>
        <taxon>Poaceae</taxon>
        <taxon>BOP clade</taxon>
        <taxon>Pooideae</taxon>
        <taxon>Poodae</taxon>
        <taxon>Poeae</taxon>
        <taxon>Poeae Chloroplast Group 1 (Aveneae type)</taxon>
        <taxon>Aveninae</taxon>
        <taxon>Avena</taxon>
    </lineage>
</organism>
<reference evidence="1" key="2">
    <citation type="submission" date="2025-09" db="UniProtKB">
        <authorList>
            <consortium name="EnsemblPlants"/>
        </authorList>
    </citation>
    <scope>IDENTIFICATION</scope>
</reference>
<proteinExistence type="predicted"/>
<accession>A0ACD6AAT3</accession>
<dbReference type="Proteomes" id="UP001732700">
    <property type="component" value="Chromosome 7C"/>
</dbReference>
<sequence length="240" mass="26277">MEKTEGRAEGRKANQLRKYSCTRNPLDRAHGSARWEQGDTVVVAAVYGPRPGTRKGENPEKASIEVVWKPKTGQIGRQEKEYEMTLKRTLQSICLLTVHPNTTTSVILQVMGDDGSLLPCAINASCAALGFAGVPLKHLAVAIGCGVLENGDVILDTSKAEEQQLKSFAHLVFPNSSKSVDLKEPQQKDGHSERGLITSITHGVMSEDDYFNCIERGLAASSRISDFLRTTLQKHTPDYL</sequence>
<name>A0ACD6AAT3_AVESA</name>